<proteinExistence type="predicted"/>
<dbReference type="Gene3D" id="1.25.40.10">
    <property type="entry name" value="Tetratricopeptide repeat domain"/>
    <property type="match status" value="1"/>
</dbReference>
<keyword evidence="2 7" id="KW-0812">Transmembrane</keyword>
<keyword evidence="5" id="KW-0802">TPR repeat</keyword>
<dbReference type="PANTHER" id="PTHR37422:SF13">
    <property type="entry name" value="LIPOPOLYSACCHARIDE BIOSYNTHESIS PROTEIN PA4999-RELATED"/>
    <property type="match status" value="1"/>
</dbReference>
<dbReference type="PANTHER" id="PTHR37422">
    <property type="entry name" value="TEICHURONIC ACID BIOSYNTHESIS PROTEIN TUAE"/>
    <property type="match status" value="1"/>
</dbReference>
<comment type="caution">
    <text evidence="9">The sequence shown here is derived from an EMBL/GenBank/DDBJ whole genome shotgun (WGS) entry which is preliminary data.</text>
</comment>
<dbReference type="InterPro" id="IPR051533">
    <property type="entry name" value="WaaL-like"/>
</dbReference>
<feature type="domain" description="O-antigen ligase-related" evidence="8">
    <location>
        <begin position="292"/>
        <end position="442"/>
    </location>
</feature>
<dbReference type="AlphaFoldDB" id="A0A1C3E6L0"/>
<feature type="transmembrane region" description="Helical" evidence="7">
    <location>
        <begin position="464"/>
        <end position="480"/>
    </location>
</feature>
<evidence type="ECO:0000259" key="8">
    <source>
        <dbReference type="Pfam" id="PF04932"/>
    </source>
</evidence>
<organism evidence="9 10">
    <name type="scientific">Planctopirus hydrillae</name>
    <dbReference type="NCBI Taxonomy" id="1841610"/>
    <lineage>
        <taxon>Bacteria</taxon>
        <taxon>Pseudomonadati</taxon>
        <taxon>Planctomycetota</taxon>
        <taxon>Planctomycetia</taxon>
        <taxon>Planctomycetales</taxon>
        <taxon>Planctomycetaceae</taxon>
        <taxon>Planctopirus</taxon>
    </lineage>
</organism>
<dbReference type="InterPro" id="IPR011990">
    <property type="entry name" value="TPR-like_helical_dom_sf"/>
</dbReference>
<keyword evidence="3 7" id="KW-1133">Transmembrane helix</keyword>
<dbReference type="GO" id="GO:0016020">
    <property type="term" value="C:membrane"/>
    <property type="evidence" value="ECO:0007669"/>
    <property type="project" value="UniProtKB-SubCell"/>
</dbReference>
<evidence type="ECO:0000256" key="5">
    <source>
        <dbReference type="PROSITE-ProRule" id="PRU00339"/>
    </source>
</evidence>
<feature type="transmembrane region" description="Helical" evidence="7">
    <location>
        <begin position="279"/>
        <end position="301"/>
    </location>
</feature>
<feature type="transmembrane region" description="Helical" evidence="7">
    <location>
        <begin position="39"/>
        <end position="57"/>
    </location>
</feature>
<name>A0A1C3E6L0_9PLAN</name>
<keyword evidence="4 7" id="KW-0472">Membrane</keyword>
<dbReference type="Pfam" id="PF04932">
    <property type="entry name" value="Wzy_C"/>
    <property type="match status" value="1"/>
</dbReference>
<feature type="transmembrane region" description="Helical" evidence="7">
    <location>
        <begin position="63"/>
        <end position="81"/>
    </location>
</feature>
<evidence type="ECO:0000256" key="1">
    <source>
        <dbReference type="ARBA" id="ARBA00004141"/>
    </source>
</evidence>
<keyword evidence="10" id="KW-1185">Reference proteome</keyword>
<protein>
    <recommendedName>
        <fullName evidence="8">O-antigen ligase-related domain-containing protein</fullName>
    </recommendedName>
</protein>
<feature type="transmembrane region" description="Helical" evidence="7">
    <location>
        <begin position="233"/>
        <end position="252"/>
    </location>
</feature>
<dbReference type="OrthoDB" id="238751at2"/>
<dbReference type="Proteomes" id="UP000094828">
    <property type="component" value="Unassembled WGS sequence"/>
</dbReference>
<feature type="transmembrane region" description="Helical" evidence="7">
    <location>
        <begin position="434"/>
        <end position="452"/>
    </location>
</feature>
<dbReference type="InterPro" id="IPR019734">
    <property type="entry name" value="TPR_rpt"/>
</dbReference>
<feature type="transmembrane region" description="Helical" evidence="7">
    <location>
        <begin position="333"/>
        <end position="351"/>
    </location>
</feature>
<evidence type="ECO:0000256" key="7">
    <source>
        <dbReference type="SAM" id="Phobius"/>
    </source>
</evidence>
<feature type="transmembrane region" description="Helical" evidence="7">
    <location>
        <begin position="93"/>
        <end position="112"/>
    </location>
</feature>
<reference evidence="9 10" key="1">
    <citation type="submission" date="2016-05" db="EMBL/GenBank/DDBJ databases">
        <title>Genomic and physiological characterization of Planctopirus sp. isolated from fresh water lake.</title>
        <authorList>
            <person name="Subhash Y."/>
            <person name="Ramana C."/>
        </authorList>
    </citation>
    <scope>NUCLEOTIDE SEQUENCE [LARGE SCALE GENOMIC DNA]</scope>
    <source>
        <strain evidence="9 10">JC280</strain>
    </source>
</reference>
<dbReference type="PROSITE" id="PS50005">
    <property type="entry name" value="TPR"/>
    <property type="match status" value="1"/>
</dbReference>
<feature type="transmembrane region" description="Helical" evidence="7">
    <location>
        <begin position="307"/>
        <end position="326"/>
    </location>
</feature>
<gene>
    <name evidence="9" type="ORF">A6X21_10295</name>
</gene>
<feature type="region of interest" description="Disordered" evidence="6">
    <location>
        <begin position="908"/>
        <end position="930"/>
    </location>
</feature>
<evidence type="ECO:0000256" key="3">
    <source>
        <dbReference type="ARBA" id="ARBA00022989"/>
    </source>
</evidence>
<evidence type="ECO:0000256" key="6">
    <source>
        <dbReference type="SAM" id="MobiDB-lite"/>
    </source>
</evidence>
<dbReference type="SUPFAM" id="SSF48452">
    <property type="entry name" value="TPR-like"/>
    <property type="match status" value="2"/>
</dbReference>
<feature type="compositionally biased region" description="Polar residues" evidence="6">
    <location>
        <begin position="920"/>
        <end position="930"/>
    </location>
</feature>
<dbReference type="STRING" id="1841610.A6X21_10295"/>
<feature type="region of interest" description="Disordered" evidence="6">
    <location>
        <begin position="1"/>
        <end position="29"/>
    </location>
</feature>
<evidence type="ECO:0000313" key="9">
    <source>
        <dbReference type="EMBL" id="ODA28885.1"/>
    </source>
</evidence>
<accession>A0A1C3E6L0</accession>
<dbReference type="RefSeq" id="WP_068850592.1">
    <property type="nucleotide sequence ID" value="NZ_LYDR01000150.1"/>
</dbReference>
<sequence>MDATHAEHRSHRSSRRSSSRHRESHARTALNEHSSVRHWTLLDGALVLLAFAIPFIMGGREPYGWIALAILGPLAAGLWCLRQIVTDEPTPLVWSWMYLPMAFVAGVMFLQLTPLPEATLKSISPQLTTLVSLSPGTGATSTWKLLTVAPHESQQGLILFLSTVLVFAMTYQHQRQTSDAWRVLGIVACAIIAMALFALLQFFAGTHLFFGFYEHHFGTAKDVVKGAFTNRNNFAHFMAIGIGPVLAWMCYWHRQHQQPAEQQSAGGFSSPGFGKTSGISIALLMAGLLAVSAILISFASLRSLSRMGSIVTILAILTFMISGSLARLISFRMLMGGLLACALVAGGLVIFKPEFMSLDEKVEVAISGGIEEMDGEDGRRKLWQALTVMIKDFPLVGSGLGSHREIYPVYLPKKDGETEYTHAENGYLQIAVELGLPALACAILALIIVFAASIRLHLAKDQELRLIGVAILSAAVATTVHSVTDFAWYAPGNTVILAMLAAVACRCDTLARLQPEGTSSEVSSAVPALPGLQLPQWCYAAPLALTILAGTWWTLELTPVVKAYTQFRQFQLLVFRPRPDIEPQEINTLKLKHILAATKLDPADGRYAILASLQLKNFFIELQERDPENAIPLAQLQQTAGSGGFESNSQLREWLQRVVGPSLKYIDASHQLARRSIRSLPLTGTAYLQMYELGFLQGSSSEQSRNMLEQGLVVRPYASNLLLAKGTALITSGEAEAGMALWKQVFVDYSSARRQIINLLAPSIPAQELIAQFEPDSKAASDILAAYTQLKKEADITFAADALGKILTQESQQAAPEIARGKLISAGYQFWNAKNPQALRETLAKVEELHPETVAQHRDLGGLYMRLQEWDSAERHLKRCVDLQPANPAFAKMYESVLRSRQSAQRSLSPRTSLVIPAGHQTSPSLSPLR</sequence>
<evidence type="ECO:0000313" key="10">
    <source>
        <dbReference type="Proteomes" id="UP000094828"/>
    </source>
</evidence>
<evidence type="ECO:0000256" key="2">
    <source>
        <dbReference type="ARBA" id="ARBA00022692"/>
    </source>
</evidence>
<dbReference type="EMBL" id="LYDR01000150">
    <property type="protein sequence ID" value="ODA28885.1"/>
    <property type="molecule type" value="Genomic_DNA"/>
</dbReference>
<feature type="repeat" description="TPR" evidence="5">
    <location>
        <begin position="854"/>
        <end position="887"/>
    </location>
</feature>
<evidence type="ECO:0000256" key="4">
    <source>
        <dbReference type="ARBA" id="ARBA00023136"/>
    </source>
</evidence>
<comment type="subcellular location">
    <subcellularLocation>
        <location evidence="1">Membrane</location>
        <topology evidence="1">Multi-pass membrane protein</topology>
    </subcellularLocation>
</comment>
<feature type="transmembrane region" description="Helical" evidence="7">
    <location>
        <begin position="153"/>
        <end position="171"/>
    </location>
</feature>
<feature type="transmembrane region" description="Helical" evidence="7">
    <location>
        <begin position="183"/>
        <end position="213"/>
    </location>
</feature>
<dbReference type="InterPro" id="IPR007016">
    <property type="entry name" value="O-antigen_ligase-rel_domated"/>
</dbReference>
<feature type="compositionally biased region" description="Basic residues" evidence="6">
    <location>
        <begin position="8"/>
        <end position="24"/>
    </location>
</feature>